<dbReference type="GO" id="GO:0004651">
    <property type="term" value="F:polynucleotide 5'-phosphatase activity"/>
    <property type="evidence" value="ECO:0007669"/>
    <property type="project" value="InterPro"/>
</dbReference>
<gene>
    <name evidence="11" type="ORF">TCIL3000_3_1310</name>
</gene>
<dbReference type="GO" id="GO:0005634">
    <property type="term" value="C:nucleus"/>
    <property type="evidence" value="ECO:0007669"/>
    <property type="project" value="UniProtKB-SubCell"/>
</dbReference>
<dbReference type="EC" id="3.6.1.74" evidence="7"/>
<dbReference type="SUPFAM" id="SSF55154">
    <property type="entry name" value="CYTH-like phosphatases"/>
    <property type="match status" value="1"/>
</dbReference>
<dbReference type="Gene3D" id="3.20.100.10">
    <property type="entry name" value="mRNA triphosphatase Cet1-like"/>
    <property type="match status" value="1"/>
</dbReference>
<dbReference type="PANTHER" id="PTHR28118:SF1">
    <property type="entry name" value="POLYNUCLEOTIDE 5'-TRIPHOSPHATASE CTL1-RELATED"/>
    <property type="match status" value="1"/>
</dbReference>
<evidence type="ECO:0000256" key="1">
    <source>
        <dbReference type="ARBA" id="ARBA00001946"/>
    </source>
</evidence>
<comment type="catalytic activity">
    <reaction evidence="8">
        <text>a 5'-end triphospho-ribonucleoside in mRNA + H2O = a 5'-end diphospho-ribonucleoside in mRNA + phosphate + H(+)</text>
        <dbReference type="Rhea" id="RHEA:67004"/>
        <dbReference type="Rhea" id="RHEA-COMP:17164"/>
        <dbReference type="Rhea" id="RHEA-COMP:17165"/>
        <dbReference type="ChEBI" id="CHEBI:15377"/>
        <dbReference type="ChEBI" id="CHEBI:15378"/>
        <dbReference type="ChEBI" id="CHEBI:43474"/>
        <dbReference type="ChEBI" id="CHEBI:167616"/>
        <dbReference type="ChEBI" id="CHEBI:167618"/>
        <dbReference type="EC" id="3.6.1.74"/>
    </reaction>
    <physiologicalReaction direction="left-to-right" evidence="8">
        <dbReference type="Rhea" id="RHEA:67005"/>
    </physiologicalReaction>
</comment>
<evidence type="ECO:0000256" key="5">
    <source>
        <dbReference type="ARBA" id="ARBA00022801"/>
    </source>
</evidence>
<proteinExistence type="inferred from homology"/>
<comment type="cofactor">
    <cofactor evidence="1">
        <name>Mg(2+)</name>
        <dbReference type="ChEBI" id="CHEBI:18420"/>
    </cofactor>
</comment>
<reference evidence="11" key="1">
    <citation type="journal article" date="2012" name="Proc. Natl. Acad. Sci. U.S.A.">
        <title>Antigenic diversity is generated by distinct evolutionary mechanisms in African trypanosome species.</title>
        <authorList>
            <person name="Jackson A.P."/>
            <person name="Berry A."/>
            <person name="Aslett M."/>
            <person name="Allison H.C."/>
            <person name="Burton P."/>
            <person name="Vavrova-Anderson J."/>
            <person name="Brown R."/>
            <person name="Browne H."/>
            <person name="Corton N."/>
            <person name="Hauser H."/>
            <person name="Gamble J."/>
            <person name="Gilderthorp R."/>
            <person name="Marcello L."/>
            <person name="McQuillan J."/>
            <person name="Otto T.D."/>
            <person name="Quail M.A."/>
            <person name="Sanders M.J."/>
            <person name="van Tonder A."/>
            <person name="Ginger M.L."/>
            <person name="Field M.C."/>
            <person name="Barry J.D."/>
            <person name="Hertz-Fowler C."/>
            <person name="Berriman M."/>
        </authorList>
    </citation>
    <scope>NUCLEOTIDE SEQUENCE</scope>
    <source>
        <strain evidence="11">IL3000</strain>
    </source>
</reference>
<evidence type="ECO:0000256" key="2">
    <source>
        <dbReference type="ARBA" id="ARBA00004123"/>
    </source>
</evidence>
<accession>G0UJZ9</accession>
<evidence type="ECO:0000256" key="4">
    <source>
        <dbReference type="ARBA" id="ARBA00022664"/>
    </source>
</evidence>
<dbReference type="InterPro" id="IPR033469">
    <property type="entry name" value="CYTH-like_dom_sf"/>
</dbReference>
<dbReference type="CDD" id="cd07470">
    <property type="entry name" value="CYTH-like_mRNA_RTPase"/>
    <property type="match status" value="1"/>
</dbReference>
<dbReference type="InterPro" id="IPR040343">
    <property type="entry name" value="Cet1/Ctl1"/>
</dbReference>
<dbReference type="PANTHER" id="PTHR28118">
    <property type="entry name" value="POLYNUCLEOTIDE 5'-TRIPHOSPHATASE-RELATED"/>
    <property type="match status" value="1"/>
</dbReference>
<name>G0UJZ9_TRYCI</name>
<dbReference type="InterPro" id="IPR004206">
    <property type="entry name" value="mRNA_triPase_Cet1"/>
</dbReference>
<evidence type="ECO:0000259" key="10">
    <source>
        <dbReference type="Pfam" id="PF02940"/>
    </source>
</evidence>
<dbReference type="GO" id="GO:0140818">
    <property type="term" value="F:mRNA 5'-triphosphate monophosphatase activity"/>
    <property type="evidence" value="ECO:0007669"/>
    <property type="project" value="UniProtKB-EC"/>
</dbReference>
<evidence type="ECO:0000256" key="9">
    <source>
        <dbReference type="SAM" id="MobiDB-lite"/>
    </source>
</evidence>
<keyword evidence="6" id="KW-0539">Nucleus</keyword>
<dbReference type="VEuPathDB" id="TriTrypDB:TcIL3000_3_1310"/>
<dbReference type="AlphaFoldDB" id="G0UJZ9"/>
<evidence type="ECO:0000256" key="3">
    <source>
        <dbReference type="ARBA" id="ARBA00006345"/>
    </source>
</evidence>
<keyword evidence="5 11" id="KW-0378">Hydrolase</keyword>
<organism evidence="11">
    <name type="scientific">Trypanosoma congolense (strain IL3000)</name>
    <dbReference type="NCBI Taxonomy" id="1068625"/>
    <lineage>
        <taxon>Eukaryota</taxon>
        <taxon>Discoba</taxon>
        <taxon>Euglenozoa</taxon>
        <taxon>Kinetoplastea</taxon>
        <taxon>Metakinetoplastina</taxon>
        <taxon>Trypanosomatida</taxon>
        <taxon>Trypanosomatidae</taxon>
        <taxon>Trypanosoma</taxon>
        <taxon>Nannomonas</taxon>
    </lineage>
</organism>
<comment type="similarity">
    <text evidence="3">Belongs to the fungal TPase family.</text>
</comment>
<keyword evidence="4" id="KW-0507">mRNA processing</keyword>
<feature type="domain" description="mRNA triphosphatase Cet1-like" evidence="10">
    <location>
        <begin position="113"/>
        <end position="196"/>
    </location>
</feature>
<sequence>MASASGAERHIRERNEIVNQIFEKLRSHSVEKLELEARLCRLEDLRRDAHIANGHHDGGMCVVKSTVTAGVSEEHYCLIEDFCKMSKGVNVTRSESLDVISRGGRYTYTVDKPSKCISCLKKRRIFVVDIFVPFAAYDIRISASTETHGELPNPSSPPVRGFGRRKDRTSVEDGSIRYDLTKVHQDGSMVYEVELECLLKSGAETKVTMSDLDNLLTKALDVAVFPIKGC</sequence>
<evidence type="ECO:0000256" key="8">
    <source>
        <dbReference type="ARBA" id="ARBA00047740"/>
    </source>
</evidence>
<protein>
    <recommendedName>
        <fullName evidence="7">mRNA 5'-phosphatase</fullName>
        <ecNumber evidence="7">3.6.1.74</ecNumber>
    </recommendedName>
</protein>
<dbReference type="Pfam" id="PF02940">
    <property type="entry name" value="mRNA_triPase"/>
    <property type="match status" value="1"/>
</dbReference>
<comment type="subcellular location">
    <subcellularLocation>
        <location evidence="2">Nucleus</location>
    </subcellularLocation>
</comment>
<evidence type="ECO:0000256" key="7">
    <source>
        <dbReference type="ARBA" id="ARBA00035028"/>
    </source>
</evidence>
<feature type="region of interest" description="Disordered" evidence="9">
    <location>
        <begin position="146"/>
        <end position="168"/>
    </location>
</feature>
<evidence type="ECO:0000313" key="11">
    <source>
        <dbReference type="EMBL" id="CCC89704.1"/>
    </source>
</evidence>
<dbReference type="GO" id="GO:0006397">
    <property type="term" value="P:mRNA processing"/>
    <property type="evidence" value="ECO:0007669"/>
    <property type="project" value="UniProtKB-KW"/>
</dbReference>
<dbReference type="EMBL" id="HE575316">
    <property type="protein sequence ID" value="CCC89704.1"/>
    <property type="molecule type" value="Genomic_DNA"/>
</dbReference>
<dbReference type="InterPro" id="IPR037009">
    <property type="entry name" value="mRNA_triPase_Cet1_sf"/>
</dbReference>
<evidence type="ECO:0000256" key="6">
    <source>
        <dbReference type="ARBA" id="ARBA00023242"/>
    </source>
</evidence>